<dbReference type="PROSITE" id="PS51935">
    <property type="entry name" value="NLPC_P60"/>
    <property type="match status" value="1"/>
</dbReference>
<evidence type="ECO:0000313" key="7">
    <source>
        <dbReference type="Proteomes" id="UP001499854"/>
    </source>
</evidence>
<dbReference type="InterPro" id="IPR000064">
    <property type="entry name" value="NLP_P60_dom"/>
</dbReference>
<organism evidence="6 7">
    <name type="scientific">Catenulispora subtropica</name>
    <dbReference type="NCBI Taxonomy" id="450798"/>
    <lineage>
        <taxon>Bacteria</taxon>
        <taxon>Bacillati</taxon>
        <taxon>Actinomycetota</taxon>
        <taxon>Actinomycetes</taxon>
        <taxon>Catenulisporales</taxon>
        <taxon>Catenulisporaceae</taxon>
        <taxon>Catenulispora</taxon>
    </lineage>
</organism>
<dbReference type="PANTHER" id="PTHR47359">
    <property type="entry name" value="PEPTIDOGLYCAN DL-ENDOPEPTIDASE CWLO"/>
    <property type="match status" value="1"/>
</dbReference>
<evidence type="ECO:0000313" key="6">
    <source>
        <dbReference type="EMBL" id="GAA1966475.1"/>
    </source>
</evidence>
<dbReference type="PANTHER" id="PTHR47359:SF3">
    <property type="entry name" value="NLP_P60 DOMAIN-CONTAINING PROTEIN-RELATED"/>
    <property type="match status" value="1"/>
</dbReference>
<keyword evidence="4" id="KW-0788">Thiol protease</keyword>
<evidence type="ECO:0000259" key="5">
    <source>
        <dbReference type="PROSITE" id="PS51935"/>
    </source>
</evidence>
<accession>A0ABN2RBK5</accession>
<feature type="domain" description="NlpC/P60" evidence="5">
    <location>
        <begin position="188"/>
        <end position="310"/>
    </location>
</feature>
<dbReference type="SUPFAM" id="SSF54001">
    <property type="entry name" value="Cysteine proteinases"/>
    <property type="match status" value="1"/>
</dbReference>
<protein>
    <recommendedName>
        <fullName evidence="5">NlpC/P60 domain-containing protein</fullName>
    </recommendedName>
</protein>
<sequence length="313" mass="31346">MGRIATAVAAGLLALITLIGAAGAGVASALGLGSDSGAPSDTARAQVPPMFYLTAIRAAAECPGLSWTVLAAVAKEATDFGQKNGPDGTTGPMGLTDTEFTDHAAPVLPGGADPASAGDLVDAMFAASRLLCEHGAKNGTDLKAALKALRDDDMFVSAVQADAATYGGADTGTAGGTVTTGPLPAAPGPAQAAAIAFAQSQLGLPYVWGAENPGVSFDCSGLVQAAYKAAGITLPRVATDQYNATIPIPPGTPLLPGDLVYYGTAPNNLEHIGIYIGNGLMIDAPHTGAVVRIEPFRYQGDNYAGATRVVQKP</sequence>
<proteinExistence type="inferred from homology"/>
<dbReference type="InterPro" id="IPR051794">
    <property type="entry name" value="PG_Endopeptidase_C40"/>
</dbReference>
<comment type="caution">
    <text evidence="6">The sequence shown here is derived from an EMBL/GenBank/DDBJ whole genome shotgun (WGS) entry which is preliminary data.</text>
</comment>
<dbReference type="EMBL" id="BAAAQM010000011">
    <property type="protein sequence ID" value="GAA1966475.1"/>
    <property type="molecule type" value="Genomic_DNA"/>
</dbReference>
<dbReference type="Proteomes" id="UP001499854">
    <property type="component" value="Unassembled WGS sequence"/>
</dbReference>
<evidence type="ECO:0000256" key="4">
    <source>
        <dbReference type="ARBA" id="ARBA00022807"/>
    </source>
</evidence>
<dbReference type="InterPro" id="IPR038765">
    <property type="entry name" value="Papain-like_cys_pep_sf"/>
</dbReference>
<name>A0ABN2RBK5_9ACTN</name>
<evidence type="ECO:0000256" key="1">
    <source>
        <dbReference type="ARBA" id="ARBA00007074"/>
    </source>
</evidence>
<dbReference type="RefSeq" id="WP_344657158.1">
    <property type="nucleotide sequence ID" value="NZ_BAAAQM010000011.1"/>
</dbReference>
<gene>
    <name evidence="6" type="ORF">GCM10009838_25300</name>
</gene>
<keyword evidence="2" id="KW-0645">Protease</keyword>
<evidence type="ECO:0000256" key="3">
    <source>
        <dbReference type="ARBA" id="ARBA00022801"/>
    </source>
</evidence>
<keyword evidence="7" id="KW-1185">Reference proteome</keyword>
<evidence type="ECO:0000256" key="2">
    <source>
        <dbReference type="ARBA" id="ARBA00022670"/>
    </source>
</evidence>
<reference evidence="6 7" key="1">
    <citation type="journal article" date="2019" name="Int. J. Syst. Evol. Microbiol.">
        <title>The Global Catalogue of Microorganisms (GCM) 10K type strain sequencing project: providing services to taxonomists for standard genome sequencing and annotation.</title>
        <authorList>
            <consortium name="The Broad Institute Genomics Platform"/>
            <consortium name="The Broad Institute Genome Sequencing Center for Infectious Disease"/>
            <person name="Wu L."/>
            <person name="Ma J."/>
        </authorList>
    </citation>
    <scope>NUCLEOTIDE SEQUENCE [LARGE SCALE GENOMIC DNA]</scope>
    <source>
        <strain evidence="6 7">JCM 16013</strain>
    </source>
</reference>
<comment type="similarity">
    <text evidence="1">Belongs to the peptidase C40 family.</text>
</comment>
<dbReference type="Gene3D" id="3.90.1720.10">
    <property type="entry name" value="endopeptidase domain like (from Nostoc punctiforme)"/>
    <property type="match status" value="1"/>
</dbReference>
<dbReference type="Pfam" id="PF00877">
    <property type="entry name" value="NLPC_P60"/>
    <property type="match status" value="1"/>
</dbReference>
<keyword evidence="3" id="KW-0378">Hydrolase</keyword>